<dbReference type="STRING" id="1224947.SAMN05216480_105228"/>
<dbReference type="GO" id="GO:0043165">
    <property type="term" value="P:Gram-negative-bacterium-type cell outer membrane assembly"/>
    <property type="evidence" value="ECO:0007669"/>
    <property type="project" value="InterPro"/>
</dbReference>
<sequence>MSSILKKTIVITCIILTTVSCKYYGFTGITTTAKSFQVNFFPNNAPIVDPGLDNRFRNALQDYIVNTTNLELFTKNAELIYEGEITQYSISPMSATASQTAAQNRLTIGVKVRFTDTRDSEKDFERTFSFYYDYPAATQLNSIKETAYDEILERITQDITNASLSNW</sequence>
<reference evidence="2" key="1">
    <citation type="submission" date="2016-10" db="EMBL/GenBank/DDBJ databases">
        <authorList>
            <person name="Varghese N."/>
            <person name="Submissions S."/>
        </authorList>
    </citation>
    <scope>NUCLEOTIDE SEQUENCE [LARGE SCALE GENOMIC DNA]</scope>
    <source>
        <strain evidence="2">CGMCC 1.12333</strain>
    </source>
</reference>
<dbReference type="PROSITE" id="PS51257">
    <property type="entry name" value="PROKAR_LIPOPROTEIN"/>
    <property type="match status" value="1"/>
</dbReference>
<dbReference type="AlphaFoldDB" id="A0A1I7GS72"/>
<name>A0A1I7GS72_9FLAO</name>
<dbReference type="OrthoDB" id="9790776at2"/>
<dbReference type="Pfam" id="PF04390">
    <property type="entry name" value="LptE"/>
    <property type="match status" value="1"/>
</dbReference>
<evidence type="ECO:0000313" key="2">
    <source>
        <dbReference type="Proteomes" id="UP000199138"/>
    </source>
</evidence>
<dbReference type="GO" id="GO:0019867">
    <property type="term" value="C:outer membrane"/>
    <property type="evidence" value="ECO:0007669"/>
    <property type="project" value="InterPro"/>
</dbReference>
<keyword evidence="2" id="KW-1185">Reference proteome</keyword>
<dbReference type="RefSeq" id="WP_093024883.1">
    <property type="nucleotide sequence ID" value="NZ_FPBK01000005.1"/>
</dbReference>
<gene>
    <name evidence="1" type="ORF">SAMN05216480_105228</name>
</gene>
<evidence type="ECO:0000313" key="1">
    <source>
        <dbReference type="EMBL" id="SFU51298.1"/>
    </source>
</evidence>
<proteinExistence type="predicted"/>
<protein>
    <submittedName>
        <fullName evidence="1">Lipopolysaccharide-assembly</fullName>
    </submittedName>
</protein>
<organism evidence="1 2">
    <name type="scientific">Pustulibacterium marinum</name>
    <dbReference type="NCBI Taxonomy" id="1224947"/>
    <lineage>
        <taxon>Bacteria</taxon>
        <taxon>Pseudomonadati</taxon>
        <taxon>Bacteroidota</taxon>
        <taxon>Flavobacteriia</taxon>
        <taxon>Flavobacteriales</taxon>
        <taxon>Flavobacteriaceae</taxon>
        <taxon>Pustulibacterium</taxon>
    </lineage>
</organism>
<dbReference type="Proteomes" id="UP000199138">
    <property type="component" value="Unassembled WGS sequence"/>
</dbReference>
<dbReference type="EMBL" id="FPBK01000005">
    <property type="protein sequence ID" value="SFU51298.1"/>
    <property type="molecule type" value="Genomic_DNA"/>
</dbReference>
<dbReference type="InterPro" id="IPR007485">
    <property type="entry name" value="LPS_assembly_LptE"/>
</dbReference>
<accession>A0A1I7GS72</accession>